<proteinExistence type="predicted"/>
<reference evidence="4 5" key="1">
    <citation type="submission" date="2024-02" db="EMBL/GenBank/DDBJ databases">
        <title>Chromosome-scale genome assembly of the rough periwinkle Littorina saxatilis.</title>
        <authorList>
            <person name="De Jode A."/>
            <person name="Faria R."/>
            <person name="Formenti G."/>
            <person name="Sims Y."/>
            <person name="Smith T.P."/>
            <person name="Tracey A."/>
            <person name="Wood J.M.D."/>
            <person name="Zagrodzka Z.B."/>
            <person name="Johannesson K."/>
            <person name="Butlin R.K."/>
            <person name="Leder E.H."/>
        </authorList>
    </citation>
    <scope>NUCLEOTIDE SEQUENCE [LARGE SCALE GENOMIC DNA]</scope>
    <source>
        <strain evidence="4">Snail1</strain>
        <tissue evidence="4">Muscle</tissue>
    </source>
</reference>
<evidence type="ECO:0000313" key="5">
    <source>
        <dbReference type="Proteomes" id="UP001374579"/>
    </source>
</evidence>
<dbReference type="PANTHER" id="PTHR24104:SF25">
    <property type="entry name" value="PROTEIN LIN-41"/>
    <property type="match status" value="1"/>
</dbReference>
<dbReference type="GO" id="GO:0061630">
    <property type="term" value="F:ubiquitin protein ligase activity"/>
    <property type="evidence" value="ECO:0007669"/>
    <property type="project" value="TreeGrafter"/>
</dbReference>
<dbReference type="InterPro" id="IPR050952">
    <property type="entry name" value="TRIM-NHL_E3_ligases"/>
</dbReference>
<comment type="caution">
    <text evidence="4">The sequence shown here is derived from an EMBL/GenBank/DDBJ whole genome shotgun (WGS) entry which is preliminary data.</text>
</comment>
<dbReference type="Gene3D" id="2.120.10.30">
    <property type="entry name" value="TolB, C-terminal domain"/>
    <property type="match status" value="1"/>
</dbReference>
<keyword evidence="5" id="KW-1185">Reference proteome</keyword>
<feature type="compositionally biased region" description="Low complexity" evidence="2">
    <location>
        <begin position="217"/>
        <end position="234"/>
    </location>
</feature>
<dbReference type="GO" id="GO:0043161">
    <property type="term" value="P:proteasome-mediated ubiquitin-dependent protein catabolic process"/>
    <property type="evidence" value="ECO:0007669"/>
    <property type="project" value="TreeGrafter"/>
</dbReference>
<dbReference type="AlphaFoldDB" id="A0AAN9BQV2"/>
<dbReference type="InterPro" id="IPR011042">
    <property type="entry name" value="6-blade_b-propeller_TolB-like"/>
</dbReference>
<dbReference type="InterPro" id="IPR015943">
    <property type="entry name" value="WD40/YVTN_repeat-like_dom_sf"/>
</dbReference>
<dbReference type="EMBL" id="JBAMIC010000003">
    <property type="protein sequence ID" value="KAK7110438.1"/>
    <property type="molecule type" value="Genomic_DNA"/>
</dbReference>
<dbReference type="Proteomes" id="UP001374579">
    <property type="component" value="Unassembled WGS sequence"/>
</dbReference>
<feature type="signal peptide" evidence="3">
    <location>
        <begin position="1"/>
        <end position="19"/>
    </location>
</feature>
<evidence type="ECO:0000256" key="2">
    <source>
        <dbReference type="SAM" id="MobiDB-lite"/>
    </source>
</evidence>
<organism evidence="4 5">
    <name type="scientific">Littorina saxatilis</name>
    <dbReference type="NCBI Taxonomy" id="31220"/>
    <lineage>
        <taxon>Eukaryota</taxon>
        <taxon>Metazoa</taxon>
        <taxon>Spiralia</taxon>
        <taxon>Lophotrochozoa</taxon>
        <taxon>Mollusca</taxon>
        <taxon>Gastropoda</taxon>
        <taxon>Caenogastropoda</taxon>
        <taxon>Littorinimorpha</taxon>
        <taxon>Littorinoidea</taxon>
        <taxon>Littorinidae</taxon>
        <taxon>Littorina</taxon>
    </lineage>
</organism>
<feature type="region of interest" description="Disordered" evidence="2">
    <location>
        <begin position="215"/>
        <end position="236"/>
    </location>
</feature>
<keyword evidence="1" id="KW-0175">Coiled coil</keyword>
<evidence type="ECO:0000313" key="4">
    <source>
        <dbReference type="EMBL" id="KAK7110438.1"/>
    </source>
</evidence>
<keyword evidence="3" id="KW-0732">Signal</keyword>
<feature type="chain" id="PRO_5043003211" evidence="3">
    <location>
        <begin position="20"/>
        <end position="1190"/>
    </location>
</feature>
<evidence type="ECO:0000256" key="3">
    <source>
        <dbReference type="SAM" id="SignalP"/>
    </source>
</evidence>
<evidence type="ECO:0000256" key="1">
    <source>
        <dbReference type="SAM" id="Coils"/>
    </source>
</evidence>
<gene>
    <name evidence="4" type="ORF">V1264_014315</name>
</gene>
<dbReference type="PANTHER" id="PTHR24104">
    <property type="entry name" value="E3 UBIQUITIN-PROTEIN LIGASE NHLRC1-RELATED"/>
    <property type="match status" value="1"/>
</dbReference>
<name>A0AAN9BQV2_9CAEN</name>
<protein>
    <submittedName>
        <fullName evidence="4">Uncharacterized protein</fullName>
    </submittedName>
</protein>
<sequence length="1190" mass="130304">MRAEAPVFWILVTLTQGLSEPKTNVPVPIPLGSESGIQISGGNGNGNTNTDNLSNSLPTFGNIDLESGNVLSHVLEKLENVEQGNQRLRQDLEHLTRMMEAVQEENLLVRQQMSTTAAQIPAFANDIFGYLDGVKEQMASLGEQAEVMQSVLATVQEFEDQGVNFTTRLAQLDLRLAQVEGSLLQFQVEGCGCSQQIAGVRSRLDMVETALGNVENTPPSSTVTSPTPRSTYSTYGWAPRSTRSTIDWAEYTEAGSHRISAVPPSAFGSKEILVNSILVTREGKLVLADRIGSWLLLSTRDQPGTFLDSQRLSYAPWALLELPDGNIAVTLEFSHDIAIYSVAGGQLELVRTIHTGADYGGIAPGPEENTLIVSKWRLDSVARLDVINMEGEVLHTLLDDSEFPLVDPYCLRRFGDDVYVSDWTSDGFFSVNIYTGEVSTTMGGLNLMELPLEAPRAFDMDDNGDVYLATESSLCSNGFCILRITQGGQVTAMKELTGQFGGGYPYAVEVTATEVILSWANWDYQWVSELTFYSLPASSELTMPTPAALVMSTEAGSHRISAVPPSAFGSKEILVNSILVTREGKLVLADRIGSWLLMSTRDQPGTFLDSQRLSYAPWALLELPDGNIAVTLEFSHDIAIYSVAGGQLELVRTIHTGADYGGIAPGPEENTLIVSKWRLDSVARLDVINMEGEVLHTLLDDSELLVDPYCLRRFGDDVYVSDWTSDGFFSVNIYTGEVSTTMGGLNLMELPLEAPRAFDMDDNGDVYLATESSLCSNGFCILRITQGGQVTAMKELTGQFGGGYPYAVEVTATEVILSWANWDYQWVSELTFYSLPASSELTMPTPAALVMSTARHLQSRTAASSELTMPTPAALVMSTAFTDTFPPSTTRGPRSQYATYSGSLFTSILITEEGKILTADYHQETVKMISMTDLERVEDTLGVGLLAWGLADLGNGTVVVTSEDQPQIAFISVNESRLEMEEKVYTKRRYRGVAVCGDGSLVVSSRQNDDDSSNRDARIDVISRNGDVIDTLLEGGNFTDLVKPLFLTCRGEELYVSDWSSHKVFVLNTETREVSSAFGNMDLSDLQLSQPRVVAFDREGHMYVATGGKVCVADNDYSYYDEDESFCIIQISPEGSWKHLERYTTPVAGLFPYGIGITGDQIFISWGRYTFGTWFTDLAAYDLPASLKET</sequence>
<dbReference type="SUPFAM" id="SSF63829">
    <property type="entry name" value="Calcium-dependent phosphotriesterase"/>
    <property type="match status" value="2"/>
</dbReference>
<accession>A0AAN9BQV2</accession>
<dbReference type="SUPFAM" id="SSF101898">
    <property type="entry name" value="NHL repeat"/>
    <property type="match status" value="1"/>
</dbReference>
<feature type="coiled-coil region" evidence="1">
    <location>
        <begin position="71"/>
        <end position="112"/>
    </location>
</feature>
<dbReference type="Gene3D" id="2.130.10.10">
    <property type="entry name" value="YVTN repeat-like/Quinoprotein amine dehydrogenase"/>
    <property type="match status" value="2"/>
</dbReference>
<dbReference type="GO" id="GO:0008270">
    <property type="term" value="F:zinc ion binding"/>
    <property type="evidence" value="ECO:0007669"/>
    <property type="project" value="UniProtKB-KW"/>
</dbReference>
<dbReference type="GO" id="GO:0000209">
    <property type="term" value="P:protein polyubiquitination"/>
    <property type="evidence" value="ECO:0007669"/>
    <property type="project" value="TreeGrafter"/>
</dbReference>